<feature type="compositionally biased region" description="Polar residues" evidence="1">
    <location>
        <begin position="683"/>
        <end position="694"/>
    </location>
</feature>
<dbReference type="EMBL" id="KV407468">
    <property type="protein sequence ID" value="KZF18973.1"/>
    <property type="molecule type" value="Genomic_DNA"/>
</dbReference>
<dbReference type="STRING" id="1328760.A0A164ZDQ2"/>
<organism evidence="2 3">
    <name type="scientific">Xylona heveae (strain CBS 132557 / TC161)</name>
    <dbReference type="NCBI Taxonomy" id="1328760"/>
    <lineage>
        <taxon>Eukaryota</taxon>
        <taxon>Fungi</taxon>
        <taxon>Dikarya</taxon>
        <taxon>Ascomycota</taxon>
        <taxon>Pezizomycotina</taxon>
        <taxon>Xylonomycetes</taxon>
        <taxon>Xylonales</taxon>
        <taxon>Xylonaceae</taxon>
        <taxon>Xylona</taxon>
    </lineage>
</organism>
<sequence>MVEEWLRQASASRAKNHGYQVEVEHPLENGTNQLPRDSAKQQPNRALLNRQYDAFVREWGYFLKEHASKKSDGPFELDRCLWGALGSGNLLSHGPSQYTSFLLLNEEESKDPREISCFECVNDEGTEMLVVRPLNDDKDSNGKNFLCTRWLMINSEKAIVKREQTLQVVKYHVSLYTHPMSGVAGRPPAISCTSDFRFLRIGSKLFYAPKCTTFVPLNGSSKFYFEEIASFGGFIALATRRSISGDDFCVDNLICNDRDDGADLCLRELFADLDGASYEHPDSHKKLDVTNNSSTSSFASSLASLKIRDDGNNLSEDAESLKLDSESNFSSNKTNSAHESYSEDSASTRSDEIKEWSNFSSESELKIDNELELSDEDDLEKLSDTNVKQEHPVDSDSSDISDADPDEFLSKLEDASKNKTIDCDPSEDEEEDENYDSDSEYEESYYSGSEDDGYGENEGGTGFAAFLDRSRQSIRKCPAHERGRLEIIDGFSGTAVFHFDHVFPDMLFSSPPVFHLGSPLVVWPLCDGEVLFADFVENSYFIRKLVRTASKMSKLASIKCKFSGGGEYLHVAALESQKDESNKEAQGIDGNKGVPNKDLIRLTLHISTHRLSIMNASRVPPRLIFRIAIPLGTTIDSDQPYVPAASFPYGYTLTWSEQYAYLVKSSVELQVIRIPLFQTRTRSPNGALRTSSHTENGELHNHKQESQVTVTTKPIFLPQSSTERAIYYFPPPNSIVHSEGLLDPPATSDPDRKTKSTVIIGSSPVGNRFIAAHEIAAPLGLYLDEETDLGGWKTLNNDIDAKEATDKVKNVE</sequence>
<evidence type="ECO:0000256" key="1">
    <source>
        <dbReference type="SAM" id="MobiDB-lite"/>
    </source>
</evidence>
<feature type="compositionally biased region" description="Basic and acidic residues" evidence="1">
    <location>
        <begin position="695"/>
        <end position="705"/>
    </location>
</feature>
<feature type="region of interest" description="Disordered" evidence="1">
    <location>
        <begin position="319"/>
        <end position="361"/>
    </location>
</feature>
<dbReference type="OrthoDB" id="21416at2759"/>
<feature type="region of interest" description="Disordered" evidence="1">
    <location>
        <begin position="383"/>
        <end position="461"/>
    </location>
</feature>
<protein>
    <submittedName>
        <fullName evidence="2">Uncharacterized protein</fullName>
    </submittedName>
</protein>
<feature type="compositionally biased region" description="Acidic residues" evidence="1">
    <location>
        <begin position="396"/>
        <end position="407"/>
    </location>
</feature>
<dbReference type="GeneID" id="28900689"/>
<proteinExistence type="predicted"/>
<dbReference type="Proteomes" id="UP000076632">
    <property type="component" value="Unassembled WGS sequence"/>
</dbReference>
<name>A0A164ZDQ2_XYLHT</name>
<gene>
    <name evidence="2" type="ORF">L228DRAFT_271603</name>
</gene>
<reference evidence="2 3" key="1">
    <citation type="journal article" date="2016" name="Fungal Biol.">
        <title>The genome of Xylona heveae provides a window into fungal endophytism.</title>
        <authorList>
            <person name="Gazis R."/>
            <person name="Kuo A."/>
            <person name="Riley R."/>
            <person name="LaButti K."/>
            <person name="Lipzen A."/>
            <person name="Lin J."/>
            <person name="Amirebrahimi M."/>
            <person name="Hesse C.N."/>
            <person name="Spatafora J.W."/>
            <person name="Henrissat B."/>
            <person name="Hainaut M."/>
            <person name="Grigoriev I.V."/>
            <person name="Hibbett D.S."/>
        </authorList>
    </citation>
    <scope>NUCLEOTIDE SEQUENCE [LARGE SCALE GENOMIC DNA]</scope>
    <source>
        <strain evidence="2 3">TC161</strain>
    </source>
</reference>
<feature type="compositionally biased region" description="Acidic residues" evidence="1">
    <location>
        <begin position="424"/>
        <end position="455"/>
    </location>
</feature>
<feature type="compositionally biased region" description="Basic and acidic residues" evidence="1">
    <location>
        <begin position="408"/>
        <end position="422"/>
    </location>
</feature>
<dbReference type="InParanoid" id="A0A164ZDQ2"/>
<accession>A0A164ZDQ2</accession>
<dbReference type="RefSeq" id="XP_018184528.1">
    <property type="nucleotide sequence ID" value="XM_018335552.1"/>
</dbReference>
<dbReference type="AlphaFoldDB" id="A0A164ZDQ2"/>
<keyword evidence="3" id="KW-1185">Reference proteome</keyword>
<feature type="compositionally biased region" description="Basic and acidic residues" evidence="1">
    <location>
        <begin position="383"/>
        <end position="394"/>
    </location>
</feature>
<feature type="compositionally biased region" description="Polar residues" evidence="1">
    <location>
        <begin position="326"/>
        <end position="348"/>
    </location>
</feature>
<evidence type="ECO:0000313" key="2">
    <source>
        <dbReference type="EMBL" id="KZF18973.1"/>
    </source>
</evidence>
<feature type="region of interest" description="Disordered" evidence="1">
    <location>
        <begin position="683"/>
        <end position="705"/>
    </location>
</feature>
<evidence type="ECO:0000313" key="3">
    <source>
        <dbReference type="Proteomes" id="UP000076632"/>
    </source>
</evidence>